<dbReference type="InterPro" id="IPR003004">
    <property type="entry name" value="GspF/PilC"/>
</dbReference>
<organism evidence="10 11">
    <name type="scientific">Candidatus Woesebacteria bacterium RIFCSPHIGHO2_12_FULL_41_24</name>
    <dbReference type="NCBI Taxonomy" id="1802510"/>
    <lineage>
        <taxon>Bacteria</taxon>
        <taxon>Candidatus Woeseibacteriota</taxon>
    </lineage>
</organism>
<evidence type="ECO:0000256" key="3">
    <source>
        <dbReference type="ARBA" id="ARBA00022475"/>
    </source>
</evidence>
<feature type="transmembrane region" description="Helical" evidence="8">
    <location>
        <begin position="209"/>
        <end position="235"/>
    </location>
</feature>
<dbReference type="GO" id="GO:0005886">
    <property type="term" value="C:plasma membrane"/>
    <property type="evidence" value="ECO:0007669"/>
    <property type="project" value="UniProtKB-SubCell"/>
</dbReference>
<evidence type="ECO:0000256" key="7">
    <source>
        <dbReference type="ARBA" id="ARBA00023136"/>
    </source>
</evidence>
<name>A0A1F8ASM2_9BACT</name>
<feature type="domain" description="Type II secretion system protein GspF" evidence="9">
    <location>
        <begin position="68"/>
        <end position="190"/>
    </location>
</feature>
<sequence>MKKFRYKAKDSLGKTVTGLVEAVNDRSAAKLLRNKGLVVIDLKPSRENIFSFFGKLTKKVTASDVTNFTRQMSTMINAGLPITEALVILRAQSSPSFAALVTQILADVEGGESLSNSLSRFPKIFSPTYVALVRAGETGGVLDKVLMRLSDNLEKTQEFKGKVKSALIYPIIIVIGMLVVSAIMIIFVIPKMTDLYSQFDAELPFMTRLLIGISAVSQKFWPLVIVSIFFGILLIRTYAKTKSGKLLIDSLLLKIPIIGPLNRQVVLTELTSTLSLMAGSGVAILDGLKITRDVVKNSLIAQAMDDISLNVAKGFPIAYSFAKHAEAFPFILPQMISVGEETGKMDEVLAKVSHVFETESEQKLKSLTAAIEPIIMIFLGIGVGFLVISVILPIYNLTTSL</sequence>
<dbReference type="EMBL" id="MGGW01000017">
    <property type="protein sequence ID" value="OGM54185.1"/>
    <property type="molecule type" value="Genomic_DNA"/>
</dbReference>
<evidence type="ECO:0000256" key="8">
    <source>
        <dbReference type="SAM" id="Phobius"/>
    </source>
</evidence>
<evidence type="ECO:0000313" key="10">
    <source>
        <dbReference type="EMBL" id="OGM54185.1"/>
    </source>
</evidence>
<dbReference type="InterPro" id="IPR042094">
    <property type="entry name" value="T2SS_GspF_sf"/>
</dbReference>
<protein>
    <recommendedName>
        <fullName evidence="9">Type II secretion system protein GspF domain-containing protein</fullName>
    </recommendedName>
</protein>
<evidence type="ECO:0000256" key="5">
    <source>
        <dbReference type="ARBA" id="ARBA00022692"/>
    </source>
</evidence>
<feature type="domain" description="Type II secretion system protein GspF" evidence="9">
    <location>
        <begin position="271"/>
        <end position="393"/>
    </location>
</feature>
<keyword evidence="4" id="KW-0997">Cell inner membrane</keyword>
<dbReference type="Proteomes" id="UP000178603">
    <property type="component" value="Unassembled WGS sequence"/>
</dbReference>
<dbReference type="AlphaFoldDB" id="A0A1F8ASM2"/>
<dbReference type="FunFam" id="1.20.81.30:FF:000001">
    <property type="entry name" value="Type II secretion system protein F"/>
    <property type="match status" value="1"/>
</dbReference>
<proteinExistence type="inferred from homology"/>
<dbReference type="PRINTS" id="PR00812">
    <property type="entry name" value="BCTERIALGSPF"/>
</dbReference>
<reference evidence="10 11" key="1">
    <citation type="journal article" date="2016" name="Nat. Commun.">
        <title>Thousands of microbial genomes shed light on interconnected biogeochemical processes in an aquifer system.</title>
        <authorList>
            <person name="Anantharaman K."/>
            <person name="Brown C.T."/>
            <person name="Hug L.A."/>
            <person name="Sharon I."/>
            <person name="Castelle C.J."/>
            <person name="Probst A.J."/>
            <person name="Thomas B.C."/>
            <person name="Singh A."/>
            <person name="Wilkins M.J."/>
            <person name="Karaoz U."/>
            <person name="Brodie E.L."/>
            <person name="Williams K.H."/>
            <person name="Hubbard S.S."/>
            <person name="Banfield J.F."/>
        </authorList>
    </citation>
    <scope>NUCLEOTIDE SEQUENCE [LARGE SCALE GENOMIC DNA]</scope>
</reference>
<evidence type="ECO:0000256" key="4">
    <source>
        <dbReference type="ARBA" id="ARBA00022519"/>
    </source>
</evidence>
<comment type="similarity">
    <text evidence="2">Belongs to the GSP F family.</text>
</comment>
<feature type="transmembrane region" description="Helical" evidence="8">
    <location>
        <begin position="167"/>
        <end position="189"/>
    </location>
</feature>
<feature type="transmembrane region" description="Helical" evidence="8">
    <location>
        <begin position="374"/>
        <end position="395"/>
    </location>
</feature>
<keyword evidence="5 8" id="KW-0812">Transmembrane</keyword>
<dbReference type="GO" id="GO:0015628">
    <property type="term" value="P:protein secretion by the type II secretion system"/>
    <property type="evidence" value="ECO:0007669"/>
    <property type="project" value="TreeGrafter"/>
</dbReference>
<evidence type="ECO:0000256" key="6">
    <source>
        <dbReference type="ARBA" id="ARBA00022989"/>
    </source>
</evidence>
<dbReference type="InterPro" id="IPR018076">
    <property type="entry name" value="T2SS_GspF_dom"/>
</dbReference>
<evidence type="ECO:0000259" key="9">
    <source>
        <dbReference type="Pfam" id="PF00482"/>
    </source>
</evidence>
<dbReference type="Gene3D" id="1.20.81.30">
    <property type="entry name" value="Type II secretion system (T2SS), domain F"/>
    <property type="match status" value="2"/>
</dbReference>
<dbReference type="PANTHER" id="PTHR30012">
    <property type="entry name" value="GENERAL SECRETION PATHWAY PROTEIN"/>
    <property type="match status" value="1"/>
</dbReference>
<gene>
    <name evidence="10" type="ORF">A3E44_00700</name>
</gene>
<comment type="caution">
    <text evidence="10">The sequence shown here is derived from an EMBL/GenBank/DDBJ whole genome shotgun (WGS) entry which is preliminary data.</text>
</comment>
<keyword evidence="3" id="KW-1003">Cell membrane</keyword>
<evidence type="ECO:0000313" key="11">
    <source>
        <dbReference type="Proteomes" id="UP000178603"/>
    </source>
</evidence>
<keyword evidence="7 8" id="KW-0472">Membrane</keyword>
<dbReference type="Pfam" id="PF00482">
    <property type="entry name" value="T2SSF"/>
    <property type="match status" value="2"/>
</dbReference>
<evidence type="ECO:0000256" key="1">
    <source>
        <dbReference type="ARBA" id="ARBA00004429"/>
    </source>
</evidence>
<dbReference type="PANTHER" id="PTHR30012:SF0">
    <property type="entry name" value="TYPE II SECRETION SYSTEM PROTEIN F-RELATED"/>
    <property type="match status" value="1"/>
</dbReference>
<evidence type="ECO:0000256" key="2">
    <source>
        <dbReference type="ARBA" id="ARBA00005745"/>
    </source>
</evidence>
<keyword evidence="6 8" id="KW-1133">Transmembrane helix</keyword>
<accession>A0A1F8ASM2</accession>
<comment type="subcellular location">
    <subcellularLocation>
        <location evidence="1">Cell inner membrane</location>
        <topology evidence="1">Multi-pass membrane protein</topology>
    </subcellularLocation>
</comment>